<feature type="region of interest" description="Disordered" evidence="1">
    <location>
        <begin position="71"/>
        <end position="142"/>
    </location>
</feature>
<accession>A0A6S7IJA8</accession>
<dbReference type="Proteomes" id="UP001152795">
    <property type="component" value="Unassembled WGS sequence"/>
</dbReference>
<feature type="region of interest" description="Disordered" evidence="1">
    <location>
        <begin position="155"/>
        <end position="180"/>
    </location>
</feature>
<reference evidence="2" key="1">
    <citation type="submission" date="2020-04" db="EMBL/GenBank/DDBJ databases">
        <authorList>
            <person name="Alioto T."/>
            <person name="Alioto T."/>
            <person name="Gomez Garrido J."/>
        </authorList>
    </citation>
    <scope>NUCLEOTIDE SEQUENCE</scope>
    <source>
        <strain evidence="2">A484AB</strain>
    </source>
</reference>
<feature type="compositionally biased region" description="Low complexity" evidence="1">
    <location>
        <begin position="166"/>
        <end position="177"/>
    </location>
</feature>
<organism evidence="2 3">
    <name type="scientific">Paramuricea clavata</name>
    <name type="common">Red gorgonian</name>
    <name type="synonym">Violescent sea-whip</name>
    <dbReference type="NCBI Taxonomy" id="317549"/>
    <lineage>
        <taxon>Eukaryota</taxon>
        <taxon>Metazoa</taxon>
        <taxon>Cnidaria</taxon>
        <taxon>Anthozoa</taxon>
        <taxon>Octocorallia</taxon>
        <taxon>Malacalcyonacea</taxon>
        <taxon>Plexauridae</taxon>
        <taxon>Paramuricea</taxon>
    </lineage>
</organism>
<evidence type="ECO:0000313" key="2">
    <source>
        <dbReference type="EMBL" id="CAB4017343.1"/>
    </source>
</evidence>
<evidence type="ECO:0000256" key="1">
    <source>
        <dbReference type="SAM" id="MobiDB-lite"/>
    </source>
</evidence>
<dbReference type="AlphaFoldDB" id="A0A6S7IJA8"/>
<keyword evidence="3" id="KW-1185">Reference proteome</keyword>
<comment type="caution">
    <text evidence="2">The sequence shown here is derived from an EMBL/GenBank/DDBJ whole genome shotgun (WGS) entry which is preliminary data.</text>
</comment>
<dbReference type="InterPro" id="IPR006580">
    <property type="entry name" value="Znf_TTF"/>
</dbReference>
<protein>
    <submittedName>
        <fullName evidence="2">Uncharacterized protein</fullName>
    </submittedName>
</protein>
<gene>
    <name evidence="2" type="ORF">PACLA_8A004502</name>
</gene>
<evidence type="ECO:0000313" key="3">
    <source>
        <dbReference type="Proteomes" id="UP001152795"/>
    </source>
</evidence>
<proteinExistence type="predicted"/>
<dbReference type="EMBL" id="CACRXK020009507">
    <property type="protein sequence ID" value="CAB4017343.1"/>
    <property type="molecule type" value="Genomic_DNA"/>
</dbReference>
<dbReference type="OrthoDB" id="10066664at2759"/>
<name>A0A6S7IJA8_PARCT</name>
<dbReference type="PANTHER" id="PTHR45749:SF21">
    <property type="entry name" value="DUF4371 DOMAIN-CONTAINING PROTEIN"/>
    <property type="match status" value="1"/>
</dbReference>
<sequence>MPPKERKNRFKIKCLECGVEMDFDYKKKHNSKKHHDLQKERKAIRYEVVGAPKNPFDTAARKVTVVSTKLTAESADTETKNKENTDSVSSDEDIPSTSREEEVPSFVSDARDPELEISIEKRGWNKIENEPDQTIQEAKKQKIDKDSISDVLVETNTPDFPEDDISSAASTSSHSSSNFQFNDPIQPMLSLSTIEDHELAGMLGEILDVLKEAQDLHESFASEDYSQDVFISTIEKFVSDLKEKCHLLLSSSKEALTCEENVLKQTLEKSVEEESSIVTNDPAERIGVKLNESQKNFLIALGPCQPILESYPTNQTIAKSKQNSFTSKWYESMPFLEYSPTLDRAFCFACSLFGEGPGTSCSWTKDGANRWDKMKGRGKSKQGKLVQHFTSAAHKASVDRYLSRQALAFRGGDDDLNGNFRQLVNLLSRWIPFLKTWLTTAHLRPNRVTYLSGKSQNELINLLAVEVRNILTEQIRSSAVYAVLADTTPDVAHADQISLIIRYVDAEFRIQERLLKISEISSKTGDGFSQKVLAMVTELGIPHAGIRFQCYDTCNSFDVRGLQWGTSEVK</sequence>
<feature type="compositionally biased region" description="Basic and acidic residues" evidence="1">
    <location>
        <begin position="109"/>
        <end position="129"/>
    </location>
</feature>
<dbReference type="SMART" id="SM00597">
    <property type="entry name" value="ZnF_TTF"/>
    <property type="match status" value="1"/>
</dbReference>
<dbReference type="PANTHER" id="PTHR45749">
    <property type="match status" value="1"/>
</dbReference>